<reference evidence="1" key="2">
    <citation type="submission" date="2020-09" db="EMBL/GenBank/DDBJ databases">
        <authorList>
            <person name="Sun Q."/>
            <person name="Kim S."/>
        </authorList>
    </citation>
    <scope>NUCLEOTIDE SEQUENCE</scope>
    <source>
        <strain evidence="1">KCTC 32513</strain>
    </source>
</reference>
<evidence type="ECO:0008006" key="3">
    <source>
        <dbReference type="Google" id="ProtNLM"/>
    </source>
</evidence>
<dbReference type="Gene3D" id="1.25.40.10">
    <property type="entry name" value="Tetratricopeptide repeat domain"/>
    <property type="match status" value="1"/>
</dbReference>
<evidence type="ECO:0000313" key="1">
    <source>
        <dbReference type="EMBL" id="GHB04547.1"/>
    </source>
</evidence>
<dbReference type="SUPFAM" id="SSF56935">
    <property type="entry name" value="Porins"/>
    <property type="match status" value="1"/>
</dbReference>
<comment type="caution">
    <text evidence="1">The sequence shown here is derived from an EMBL/GenBank/DDBJ whole genome shotgun (WGS) entry which is preliminary data.</text>
</comment>
<reference evidence="1" key="1">
    <citation type="journal article" date="2014" name="Int. J. Syst. Evol. Microbiol.">
        <title>Complete genome sequence of Corynebacterium casei LMG S-19264T (=DSM 44701T), isolated from a smear-ripened cheese.</title>
        <authorList>
            <consortium name="US DOE Joint Genome Institute (JGI-PGF)"/>
            <person name="Walter F."/>
            <person name="Albersmeier A."/>
            <person name="Kalinowski J."/>
            <person name="Ruckert C."/>
        </authorList>
    </citation>
    <scope>NUCLEOTIDE SEQUENCE</scope>
    <source>
        <strain evidence="1">KCTC 32513</strain>
    </source>
</reference>
<dbReference type="AlphaFoldDB" id="A0A8J3G3K4"/>
<protein>
    <recommendedName>
        <fullName evidence="3">Tetratricopeptide repeat protein</fullName>
    </recommendedName>
</protein>
<organism evidence="1 2">
    <name type="scientific">Algimonas arctica</name>
    <dbReference type="NCBI Taxonomy" id="1479486"/>
    <lineage>
        <taxon>Bacteria</taxon>
        <taxon>Pseudomonadati</taxon>
        <taxon>Pseudomonadota</taxon>
        <taxon>Alphaproteobacteria</taxon>
        <taxon>Maricaulales</taxon>
        <taxon>Robiginitomaculaceae</taxon>
        <taxon>Algimonas</taxon>
    </lineage>
</organism>
<dbReference type="SUPFAM" id="SSF48452">
    <property type="entry name" value="TPR-like"/>
    <property type="match status" value="1"/>
</dbReference>
<dbReference type="EMBL" id="BMZH01000021">
    <property type="protein sequence ID" value="GHB04547.1"/>
    <property type="molecule type" value="Genomic_DNA"/>
</dbReference>
<keyword evidence="2" id="KW-1185">Reference proteome</keyword>
<dbReference type="Proteomes" id="UP000634004">
    <property type="component" value="Unassembled WGS sequence"/>
</dbReference>
<dbReference type="InterPro" id="IPR011990">
    <property type="entry name" value="TPR-like_helical_dom_sf"/>
</dbReference>
<gene>
    <name evidence="1" type="ORF">GCM10009069_28910</name>
</gene>
<sequence>MLGASGPVFAQGSEIGTEIRESGRITFQDIYDNPDDADLNLAYAKQQAESGDLIDAASTLERLLIQDGNWDSARLFYAVVLYNLDDRKAADREFTLLETRDLTAEQLDTVGNYRQAIQDDADSAGGYKRTVMYTRVLFTSRYDDNAGAVVADTVIGNRGRGDESFGLTLQTGIQHELKALPDVKIFASGTFQNRRHEDFSEADYDVYGVSLGVRGIKDKHSWSLSGNVRSIDINSRNFVDQLEGSASYGLQASQKLRLRAFGRYADQSYKNTETNLSASDRSGHFIDTGAGLDFKFSEKLSATAEAAYQTVSAKVDKFNYEGPRLTVRSRYNVNTTVYLDASGTYRKLDYDLADGETVAREDKFLRLRGALGVNPAMLLAPRYADGLLGKVTVEIAGHHSERLTNSGPDFENTGGEIRLILDF</sequence>
<evidence type="ECO:0000313" key="2">
    <source>
        <dbReference type="Proteomes" id="UP000634004"/>
    </source>
</evidence>
<proteinExistence type="predicted"/>
<name>A0A8J3G3K4_9PROT</name>
<accession>A0A8J3G3K4</accession>